<dbReference type="EMBL" id="KY774314">
    <property type="protein sequence ID" value="ART31210.1"/>
    <property type="molecule type" value="Genomic_DNA"/>
</dbReference>
<accession>A0A1Y0B1B8</accession>
<geneLocation type="mitochondrion" evidence="2"/>
<sequence length="108" mass="12314">MGIGASPLPSLTRFRLIYLDSGSPDLNRTESKTKREQEQKANSQSESREILRINLPYVFHCLFSLLLAIHRCSFLLCLWLSSMAFGSWNGTKERRNDLPFQDDGPASH</sequence>
<keyword evidence="2" id="KW-0496">Mitochondrion</keyword>
<reference evidence="2" key="1">
    <citation type="submission" date="2017-03" db="EMBL/GenBank/DDBJ databases">
        <title>The mitochondrial genome of the carnivorous plant Utricularia reniformis (Lentibulariaceae): structure, comparative analysis and evolutionary landmarks.</title>
        <authorList>
            <person name="Silva S.R."/>
            <person name="Alvarenga D.O."/>
            <person name="Michael T.P."/>
            <person name="Miranda V.F.O."/>
            <person name="Varani A.M."/>
        </authorList>
    </citation>
    <scope>NUCLEOTIDE SEQUENCE</scope>
</reference>
<feature type="region of interest" description="Disordered" evidence="1">
    <location>
        <begin position="22"/>
        <end position="47"/>
    </location>
</feature>
<evidence type="ECO:0000313" key="2">
    <source>
        <dbReference type="EMBL" id="ART31210.1"/>
    </source>
</evidence>
<name>A0A1Y0B1B8_9LAMI</name>
<gene>
    <name evidence="2" type="ORF">AEK19_MT0985</name>
</gene>
<proteinExistence type="predicted"/>
<dbReference type="AlphaFoldDB" id="A0A1Y0B1B8"/>
<feature type="region of interest" description="Disordered" evidence="1">
    <location>
        <begin position="88"/>
        <end position="108"/>
    </location>
</feature>
<feature type="compositionally biased region" description="Basic and acidic residues" evidence="1">
    <location>
        <begin position="27"/>
        <end position="39"/>
    </location>
</feature>
<evidence type="ECO:0000256" key="1">
    <source>
        <dbReference type="SAM" id="MobiDB-lite"/>
    </source>
</evidence>
<organism evidence="2">
    <name type="scientific">Utricularia reniformis</name>
    <dbReference type="NCBI Taxonomy" id="192314"/>
    <lineage>
        <taxon>Eukaryota</taxon>
        <taxon>Viridiplantae</taxon>
        <taxon>Streptophyta</taxon>
        <taxon>Embryophyta</taxon>
        <taxon>Tracheophyta</taxon>
        <taxon>Spermatophyta</taxon>
        <taxon>Magnoliopsida</taxon>
        <taxon>eudicotyledons</taxon>
        <taxon>Gunneridae</taxon>
        <taxon>Pentapetalae</taxon>
        <taxon>asterids</taxon>
        <taxon>lamiids</taxon>
        <taxon>Lamiales</taxon>
        <taxon>Lentibulariaceae</taxon>
        <taxon>Utricularia</taxon>
    </lineage>
</organism>
<protein>
    <submittedName>
        <fullName evidence="2">Uncharacterized protein</fullName>
    </submittedName>
</protein>